<feature type="region of interest" description="Disordered" evidence="1">
    <location>
        <begin position="67"/>
        <end position="139"/>
    </location>
</feature>
<evidence type="ECO:0000313" key="2">
    <source>
        <dbReference type="EMBL" id="TNY24004.1"/>
    </source>
</evidence>
<comment type="caution">
    <text evidence="2">The sequence shown here is derived from an EMBL/GenBank/DDBJ whole genome shotgun (WGS) entry which is preliminary data.</text>
</comment>
<sequence length="553" mass="58504">MGQLSPAAYDALLLEKVKLLLQAAMQNPRRRGPPSTYEAFVEGLDIRDDSSLRAFEVLLYETTTRRPRKVRRTDIGPVASTSAPGSNVAQATRRRRVSPSSDSSGALPVNVRDGPPGRLGRVFVPDSDSSETESDEDAEIRPLRHALAPAGIRARPMGANARAGVMFSTAPGEEAVVLSLSEEIPPDAHEGLQELLVLASGVEIAEPYEQLWSIVVDEPFPAHVDSFPSFLHALNGSSYSPTPVTAPDWRTLLRELIDRDHSILLRAAEASNRRIRGGRAAGPPRPRSPLDMHAWSRRHGAGPADADAAAGTDDSPLREGIWRTSFVEHLDDGTARDVEVDLDAFPGTGESFSFADFAQQRRAERREGAGVGGDDDEDVLPVSRRLEEFLATVPRIAAPASAASNTPAITMTSASTPATSAAHSPPASASGNNACPARAPVAAAPRTSASIAEAHFRSHRRVVPLRGPSPSATATGGTGSRLGVDAHDALFADAEGDNGGLRAVVEALQRARTRPGGTRAAWLDAAAARVAGQSGAADLLAAVDMTWPEVGWR</sequence>
<dbReference type="EMBL" id="SOZI01000006">
    <property type="protein sequence ID" value="TNY24004.1"/>
    <property type="molecule type" value="Genomic_DNA"/>
</dbReference>
<dbReference type="AlphaFoldDB" id="A0A5C5G6K9"/>
<dbReference type="OrthoDB" id="2537961at2759"/>
<dbReference type="STRING" id="5288.A0A5C5G6K9"/>
<feature type="compositionally biased region" description="Polar residues" evidence="1">
    <location>
        <begin position="79"/>
        <end position="90"/>
    </location>
</feature>
<feature type="compositionally biased region" description="Low complexity" evidence="1">
    <location>
        <begin position="301"/>
        <end position="314"/>
    </location>
</feature>
<evidence type="ECO:0008006" key="4">
    <source>
        <dbReference type="Google" id="ProtNLM"/>
    </source>
</evidence>
<dbReference type="Proteomes" id="UP000311382">
    <property type="component" value="Unassembled WGS sequence"/>
</dbReference>
<evidence type="ECO:0000313" key="3">
    <source>
        <dbReference type="Proteomes" id="UP000311382"/>
    </source>
</evidence>
<keyword evidence="3" id="KW-1185">Reference proteome</keyword>
<name>A0A5C5G6K9_9BASI</name>
<reference evidence="2 3" key="1">
    <citation type="submission" date="2019-03" db="EMBL/GenBank/DDBJ databases">
        <title>Rhodosporidium diobovatum UCD-FST 08-225 genome sequencing, assembly, and annotation.</title>
        <authorList>
            <person name="Fakankun I.U."/>
            <person name="Fristensky B."/>
            <person name="Levin D.B."/>
        </authorList>
    </citation>
    <scope>NUCLEOTIDE SEQUENCE [LARGE SCALE GENOMIC DNA]</scope>
    <source>
        <strain evidence="2 3">UCD-FST 08-225</strain>
    </source>
</reference>
<gene>
    <name evidence="2" type="ORF">DMC30DRAFT_413701</name>
</gene>
<proteinExistence type="predicted"/>
<evidence type="ECO:0000256" key="1">
    <source>
        <dbReference type="SAM" id="MobiDB-lite"/>
    </source>
</evidence>
<protein>
    <recommendedName>
        <fullName evidence="4">Proteophosphoglycan ppg4</fullName>
    </recommendedName>
</protein>
<feature type="compositionally biased region" description="Acidic residues" evidence="1">
    <location>
        <begin position="128"/>
        <end position="138"/>
    </location>
</feature>
<organism evidence="2 3">
    <name type="scientific">Rhodotorula diobovata</name>
    <dbReference type="NCBI Taxonomy" id="5288"/>
    <lineage>
        <taxon>Eukaryota</taxon>
        <taxon>Fungi</taxon>
        <taxon>Dikarya</taxon>
        <taxon>Basidiomycota</taxon>
        <taxon>Pucciniomycotina</taxon>
        <taxon>Microbotryomycetes</taxon>
        <taxon>Sporidiobolales</taxon>
        <taxon>Sporidiobolaceae</taxon>
        <taxon>Rhodotorula</taxon>
    </lineage>
</organism>
<feature type="region of interest" description="Disordered" evidence="1">
    <location>
        <begin position="275"/>
        <end position="316"/>
    </location>
</feature>
<feature type="region of interest" description="Disordered" evidence="1">
    <location>
        <begin position="414"/>
        <end position="433"/>
    </location>
</feature>
<accession>A0A5C5G6K9</accession>